<proteinExistence type="predicted"/>
<evidence type="ECO:0000313" key="1">
    <source>
        <dbReference type="EMBL" id="OPJ81981.1"/>
    </source>
</evidence>
<reference evidence="1 2" key="1">
    <citation type="submission" date="2016-02" db="EMBL/GenBank/DDBJ databases">
        <title>Band-tailed pigeon sequencing and assembly.</title>
        <authorList>
            <person name="Soares A.E."/>
            <person name="Novak B.J."/>
            <person name="Rice E.S."/>
            <person name="O'Connell B."/>
            <person name="Chang D."/>
            <person name="Weber S."/>
            <person name="Shapiro B."/>
        </authorList>
    </citation>
    <scope>NUCLEOTIDE SEQUENCE [LARGE SCALE GENOMIC DNA]</scope>
    <source>
        <strain evidence="1">BTP2013</strain>
        <tissue evidence="1">Blood</tissue>
    </source>
</reference>
<accession>A0A1V4KCA5</accession>
<protein>
    <submittedName>
        <fullName evidence="1">Uncharacterized protein</fullName>
    </submittedName>
</protein>
<evidence type="ECO:0000313" key="2">
    <source>
        <dbReference type="Proteomes" id="UP000190648"/>
    </source>
</evidence>
<comment type="caution">
    <text evidence="1">The sequence shown here is derived from an EMBL/GenBank/DDBJ whole genome shotgun (WGS) entry which is preliminary data.</text>
</comment>
<gene>
    <name evidence="1" type="ORF">AV530_014492</name>
</gene>
<dbReference type="EMBL" id="LSYS01003958">
    <property type="protein sequence ID" value="OPJ81981.1"/>
    <property type="molecule type" value="Genomic_DNA"/>
</dbReference>
<sequence>MNIGLKSASGFQSGWVRWGETDGHQCCRSSRSFGNQAKNQTVALLCSGKKGAPSELRFRVSEVKLLL</sequence>
<dbReference type="AlphaFoldDB" id="A0A1V4KCA5"/>
<name>A0A1V4KCA5_PATFA</name>
<dbReference type="Proteomes" id="UP000190648">
    <property type="component" value="Unassembled WGS sequence"/>
</dbReference>
<organism evidence="1 2">
    <name type="scientific">Patagioenas fasciata monilis</name>
    <dbReference type="NCBI Taxonomy" id="372326"/>
    <lineage>
        <taxon>Eukaryota</taxon>
        <taxon>Metazoa</taxon>
        <taxon>Chordata</taxon>
        <taxon>Craniata</taxon>
        <taxon>Vertebrata</taxon>
        <taxon>Euteleostomi</taxon>
        <taxon>Archelosauria</taxon>
        <taxon>Archosauria</taxon>
        <taxon>Dinosauria</taxon>
        <taxon>Saurischia</taxon>
        <taxon>Theropoda</taxon>
        <taxon>Coelurosauria</taxon>
        <taxon>Aves</taxon>
        <taxon>Neognathae</taxon>
        <taxon>Neoaves</taxon>
        <taxon>Columbimorphae</taxon>
        <taxon>Columbiformes</taxon>
        <taxon>Columbidae</taxon>
        <taxon>Patagioenas</taxon>
    </lineage>
</organism>
<keyword evidence="2" id="KW-1185">Reference proteome</keyword>